<accession>A0A9N9ABE2</accession>
<evidence type="ECO:0000313" key="2">
    <source>
        <dbReference type="EMBL" id="CAG8524692.1"/>
    </source>
</evidence>
<dbReference type="EMBL" id="CAJVPV010002373">
    <property type="protein sequence ID" value="CAG8524692.1"/>
    <property type="molecule type" value="Genomic_DNA"/>
</dbReference>
<name>A0A9N9ABE2_9GLOM</name>
<reference evidence="2" key="1">
    <citation type="submission" date="2021-06" db="EMBL/GenBank/DDBJ databases">
        <authorList>
            <person name="Kallberg Y."/>
            <person name="Tangrot J."/>
            <person name="Rosling A."/>
        </authorList>
    </citation>
    <scope>NUCLEOTIDE SEQUENCE</scope>
    <source>
        <strain evidence="2">CL551</strain>
    </source>
</reference>
<comment type="caution">
    <text evidence="2">The sequence shown here is derived from an EMBL/GenBank/DDBJ whole genome shotgun (WGS) entry which is preliminary data.</text>
</comment>
<protein>
    <submittedName>
        <fullName evidence="2">11235_t:CDS:1</fullName>
    </submittedName>
</protein>
<gene>
    <name evidence="2" type="ORF">AMORRO_LOCUS4380</name>
</gene>
<evidence type="ECO:0000256" key="1">
    <source>
        <dbReference type="SAM" id="MobiDB-lite"/>
    </source>
</evidence>
<keyword evidence="3" id="KW-1185">Reference proteome</keyword>
<feature type="compositionally biased region" description="Basic and acidic residues" evidence="1">
    <location>
        <begin position="14"/>
        <end position="26"/>
    </location>
</feature>
<evidence type="ECO:0000313" key="3">
    <source>
        <dbReference type="Proteomes" id="UP000789342"/>
    </source>
</evidence>
<sequence length="68" mass="7507">MNTCSDGNARLQRIHKETSPSTKNSKELVKVDMGQEGCVNILVNASLVHRIPQNLRPAAMVAFGRMLE</sequence>
<organism evidence="2 3">
    <name type="scientific">Acaulospora morrowiae</name>
    <dbReference type="NCBI Taxonomy" id="94023"/>
    <lineage>
        <taxon>Eukaryota</taxon>
        <taxon>Fungi</taxon>
        <taxon>Fungi incertae sedis</taxon>
        <taxon>Mucoromycota</taxon>
        <taxon>Glomeromycotina</taxon>
        <taxon>Glomeromycetes</taxon>
        <taxon>Diversisporales</taxon>
        <taxon>Acaulosporaceae</taxon>
        <taxon>Acaulospora</taxon>
    </lineage>
</organism>
<dbReference type="AlphaFoldDB" id="A0A9N9ABE2"/>
<proteinExistence type="predicted"/>
<feature type="region of interest" description="Disordered" evidence="1">
    <location>
        <begin position="1"/>
        <end position="26"/>
    </location>
</feature>
<dbReference type="Proteomes" id="UP000789342">
    <property type="component" value="Unassembled WGS sequence"/>
</dbReference>